<dbReference type="Proteomes" id="UP000006346">
    <property type="component" value="Chromosome"/>
</dbReference>
<feature type="transmembrane region" description="Helical" evidence="1">
    <location>
        <begin position="20"/>
        <end position="39"/>
    </location>
</feature>
<keyword evidence="1" id="KW-1133">Transmembrane helix</keyword>
<protein>
    <submittedName>
        <fullName evidence="2">Prepilin-type N-terminal cleavage/methylation domain-containing protein</fullName>
    </submittedName>
</protein>
<organism evidence="2 3">
    <name type="scientific">Desulfosporosinus orientis (strain ATCC 19365 / DSM 765 / NCIMB 8382 / VKM B-1628 / Singapore I)</name>
    <name type="common">Desulfotomaculum orientis</name>
    <dbReference type="NCBI Taxonomy" id="768706"/>
    <lineage>
        <taxon>Bacteria</taxon>
        <taxon>Bacillati</taxon>
        <taxon>Bacillota</taxon>
        <taxon>Clostridia</taxon>
        <taxon>Eubacteriales</taxon>
        <taxon>Desulfitobacteriaceae</taxon>
        <taxon>Desulfosporosinus</taxon>
    </lineage>
</organism>
<keyword evidence="1" id="KW-0812">Transmembrane</keyword>
<accession>G7W5M1</accession>
<dbReference type="HOGENOM" id="CLU_117109_0_0_9"/>
<reference evidence="3" key="1">
    <citation type="submission" date="2011-11" db="EMBL/GenBank/DDBJ databases">
        <title>Complete sequence of Desulfosporosinus orientis DSM 765.</title>
        <authorList>
            <person name="Lucas S."/>
            <person name="Han J."/>
            <person name="Lapidus A."/>
            <person name="Cheng J.-F."/>
            <person name="Goodwin L."/>
            <person name="Pitluck S."/>
            <person name="Peters L."/>
            <person name="Ovchinnikova G."/>
            <person name="Teshima H."/>
            <person name="Detter J.C."/>
            <person name="Han C."/>
            <person name="Tapia R."/>
            <person name="Land M."/>
            <person name="Hauser L."/>
            <person name="Kyrpides N."/>
            <person name="Ivanova N."/>
            <person name="Pagani I."/>
            <person name="Pester M."/>
            <person name="Spring S."/>
            <person name="Ollivier B."/>
            <person name="Rattei T."/>
            <person name="Klenk H.-P."/>
            <person name="Wagner M."/>
            <person name="Loy A."/>
            <person name="Woyke T."/>
        </authorList>
    </citation>
    <scope>NUCLEOTIDE SEQUENCE [LARGE SCALE GENOMIC DNA]</scope>
    <source>
        <strain evidence="3">ATCC 19365 / DSM 765 / NCIMB 8382 / VKM B-1628</strain>
    </source>
</reference>
<name>G7W5M1_DESOD</name>
<dbReference type="InterPro" id="IPR012902">
    <property type="entry name" value="N_methyl_site"/>
</dbReference>
<dbReference type="EMBL" id="CP003108">
    <property type="protein sequence ID" value="AET66668.1"/>
    <property type="molecule type" value="Genomic_DNA"/>
</dbReference>
<evidence type="ECO:0000313" key="2">
    <source>
        <dbReference type="EMBL" id="AET66668.1"/>
    </source>
</evidence>
<dbReference type="NCBIfam" id="TIGR02532">
    <property type="entry name" value="IV_pilin_GFxxxE"/>
    <property type="match status" value="1"/>
</dbReference>
<dbReference type="PATRIC" id="fig|768706.3.peg.961"/>
<dbReference type="Pfam" id="PF07963">
    <property type="entry name" value="N_methyl"/>
    <property type="match status" value="1"/>
</dbReference>
<evidence type="ECO:0000256" key="1">
    <source>
        <dbReference type="SAM" id="Phobius"/>
    </source>
</evidence>
<dbReference type="KEGG" id="dor:Desor_0993"/>
<keyword evidence="1" id="KW-0472">Membrane</keyword>
<dbReference type="eggNOG" id="ENOG50344V8">
    <property type="taxonomic scope" value="Bacteria"/>
</dbReference>
<dbReference type="STRING" id="768706.Desor_0993"/>
<sequence length="202" mass="23280">MMINWIANSNDDYPKNNGFTLVEVMIAVSIFGLLLLYVFQIMHMQFGFFQSASKENDLNHNTRAAMMHILDEIRLNPNAEKDRFSTGNVPPVKKYYYPGDAGFDEGVYYVYRDPDDINTEIECCLININPQNTASLPEGPFIYLVGSELWYRDVNNNNKLISDQIKSIKLSTEPGLEHIDRLLKIEITALDNSQLISWIRLY</sequence>
<evidence type="ECO:0000313" key="3">
    <source>
        <dbReference type="Proteomes" id="UP000006346"/>
    </source>
</evidence>
<dbReference type="AlphaFoldDB" id="G7W5M1"/>
<dbReference type="SUPFAM" id="SSF54523">
    <property type="entry name" value="Pili subunits"/>
    <property type="match status" value="1"/>
</dbReference>
<proteinExistence type="predicted"/>
<dbReference type="RefSeq" id="WP_014183490.1">
    <property type="nucleotide sequence ID" value="NC_016584.1"/>
</dbReference>
<reference evidence="2 3" key="2">
    <citation type="journal article" date="2012" name="J. Bacteriol.">
        <title>Complete genome sequences of Desulfosporosinus orientis DSM765T, Desulfosporosinus youngiae DSM17734T, Desulfosporosinus meridiei DSM13257T, and Desulfosporosinus acidiphilus DSM22704T.</title>
        <authorList>
            <person name="Pester M."/>
            <person name="Brambilla E."/>
            <person name="Alazard D."/>
            <person name="Rattei T."/>
            <person name="Weinmaier T."/>
            <person name="Han J."/>
            <person name="Lucas S."/>
            <person name="Lapidus A."/>
            <person name="Cheng J.F."/>
            <person name="Goodwin L."/>
            <person name="Pitluck S."/>
            <person name="Peters L."/>
            <person name="Ovchinnikova G."/>
            <person name="Teshima H."/>
            <person name="Detter J.C."/>
            <person name="Han C.S."/>
            <person name="Tapia R."/>
            <person name="Land M.L."/>
            <person name="Hauser L."/>
            <person name="Kyrpides N.C."/>
            <person name="Ivanova N.N."/>
            <person name="Pagani I."/>
            <person name="Huntmann M."/>
            <person name="Wei C.L."/>
            <person name="Davenport K.W."/>
            <person name="Daligault H."/>
            <person name="Chain P.S."/>
            <person name="Chen A."/>
            <person name="Mavromatis K."/>
            <person name="Markowitz V."/>
            <person name="Szeto E."/>
            <person name="Mikhailova N."/>
            <person name="Pati A."/>
            <person name="Wagner M."/>
            <person name="Woyke T."/>
            <person name="Ollivier B."/>
            <person name="Klenk H.P."/>
            <person name="Spring S."/>
            <person name="Loy A."/>
        </authorList>
    </citation>
    <scope>NUCLEOTIDE SEQUENCE [LARGE SCALE GENOMIC DNA]</scope>
    <source>
        <strain evidence="3">ATCC 19365 / DSM 765 / NCIMB 8382 / VKM B-1628</strain>
    </source>
</reference>
<gene>
    <name evidence="2" type="ordered locus">Desor_0993</name>
</gene>
<keyword evidence="3" id="KW-1185">Reference proteome</keyword>
<dbReference type="InterPro" id="IPR045584">
    <property type="entry name" value="Pilin-like"/>
</dbReference>
<dbReference type="OrthoDB" id="1798450at2"/>